<dbReference type="GeneID" id="117145627"/>
<keyword evidence="2" id="KW-1185">Reference proteome</keyword>
<gene>
    <name evidence="3" type="primary">LOC117145627</name>
</gene>
<dbReference type="RefSeq" id="XP_033167237.1">
    <property type="nucleotide sequence ID" value="XM_033311346.1"/>
</dbReference>
<keyword evidence="1" id="KW-0732">Signal</keyword>
<reference evidence="3" key="1">
    <citation type="submission" date="2025-08" db="UniProtKB">
        <authorList>
            <consortium name="RefSeq"/>
        </authorList>
    </citation>
    <scope>IDENTIFICATION</scope>
    <source>
        <strain evidence="3">Mau12</strain>
        <tissue evidence="3">Whole Body</tissue>
    </source>
</reference>
<sequence>MKLALLLILCCCLIGMAMGDSVLVTKPPFIRSRYSLRWRKTTSVAPEVVTGSSGPTIHTVTTTDHPKLATSTASTDYDYYGNGETENVVHK</sequence>
<name>A0A6P8KI45_DROMA</name>
<organism evidence="2 3">
    <name type="scientific">Drosophila mauritiana</name>
    <name type="common">Fruit fly</name>
    <dbReference type="NCBI Taxonomy" id="7226"/>
    <lineage>
        <taxon>Eukaryota</taxon>
        <taxon>Metazoa</taxon>
        <taxon>Ecdysozoa</taxon>
        <taxon>Arthropoda</taxon>
        <taxon>Hexapoda</taxon>
        <taxon>Insecta</taxon>
        <taxon>Pterygota</taxon>
        <taxon>Neoptera</taxon>
        <taxon>Endopterygota</taxon>
        <taxon>Diptera</taxon>
        <taxon>Brachycera</taxon>
        <taxon>Muscomorpha</taxon>
        <taxon>Ephydroidea</taxon>
        <taxon>Drosophilidae</taxon>
        <taxon>Drosophila</taxon>
        <taxon>Sophophora</taxon>
    </lineage>
</organism>
<dbReference type="Proteomes" id="UP000515162">
    <property type="component" value="Chromosome 3R"/>
</dbReference>
<evidence type="ECO:0000313" key="2">
    <source>
        <dbReference type="Proteomes" id="UP000515162"/>
    </source>
</evidence>
<protein>
    <submittedName>
        <fullName evidence="3">Uncharacterized protein LOC117145627</fullName>
    </submittedName>
</protein>
<proteinExistence type="predicted"/>
<evidence type="ECO:0000313" key="3">
    <source>
        <dbReference type="RefSeq" id="XP_033167237.1"/>
    </source>
</evidence>
<feature type="signal peptide" evidence="1">
    <location>
        <begin position="1"/>
        <end position="19"/>
    </location>
</feature>
<accession>A0A6P8KI45</accession>
<feature type="chain" id="PRO_5027700351" evidence="1">
    <location>
        <begin position="20"/>
        <end position="91"/>
    </location>
</feature>
<dbReference type="AlphaFoldDB" id="A0A6P8KI45"/>
<evidence type="ECO:0000256" key="1">
    <source>
        <dbReference type="SAM" id="SignalP"/>
    </source>
</evidence>